<organism evidence="7 8">
    <name type="scientific">Varroa destructor</name>
    <name type="common">Honeybee mite</name>
    <dbReference type="NCBI Taxonomy" id="109461"/>
    <lineage>
        <taxon>Eukaryota</taxon>
        <taxon>Metazoa</taxon>
        <taxon>Ecdysozoa</taxon>
        <taxon>Arthropoda</taxon>
        <taxon>Chelicerata</taxon>
        <taxon>Arachnida</taxon>
        <taxon>Acari</taxon>
        <taxon>Parasitiformes</taxon>
        <taxon>Mesostigmata</taxon>
        <taxon>Gamasina</taxon>
        <taxon>Dermanyssoidea</taxon>
        <taxon>Varroidae</taxon>
        <taxon>Varroa</taxon>
    </lineage>
</organism>
<dbReference type="InterPro" id="IPR010255">
    <property type="entry name" value="Haem_peroxidase_sf"/>
</dbReference>
<sequence length="706" mass="79380">MKMKWNMTVSLLAMLVLMMAVLPLAHCQHIAPEELDQAFAQAAADLAENTRLQQRAVDLGKIVSDMEASASRKHQRTTYAAKRAKATIDQGFLFNAATLALLKSGHFAREDVGGLSSLSLDHSLLAKQAQDKCNAEQDIAICQKQAFQTHDGTCNNLLNPQWGMANACQLRLLEPAYEDGVSLPRRFMSNGDELPNPRFISEKLLEILGEEDLDPQYTHQIQGFGQFLDHDMILTPTARIGSNGSMPQCCPFDTNQISQCFPIYIRPGDRFFSKVSSKCMNVVRSGPCPTCTLGYRQQINAETSYIDLSNVYGLNDTQNRQLRNLDGSGELTSQGIGLLPPTETPINDGCSDLQTNRLCFRGGDIRVNQQIGITSQTTTWHRQHNYIVRRLRARHPHWDEEILYFTARRIVIAQMQMVTYNEFLPKVIGKEYMRKYALDYTGPTKYNPDINPGIINEWGVAAYRYGHATIRNSFWAVDLKGRLEREIPMRDSFNRVLNFYNPLENDKIMLGFSVQPMKKFGPSFVTGVTNDLYRPLNVSFGMDLPAINVQRGRDHGIPGYTNYVKLCSGLNVHSWEDLAPIFKPKCAVALRDLYAAPQDVDLFIGGICETPLPGAIVGPTFGCIIGTQFHNARYGDRFFFTHEGEHTSLTPEQQRAILESTLYAKIICDTSEGIKNIHEDVFTQISEHNPINPCSSYPSIDLTPWD</sequence>
<dbReference type="PRINTS" id="PR00457">
    <property type="entry name" value="ANPEROXIDASE"/>
</dbReference>
<evidence type="ECO:0008006" key="9">
    <source>
        <dbReference type="Google" id="ProtNLM"/>
    </source>
</evidence>
<dbReference type="Proteomes" id="UP000594260">
    <property type="component" value="Unplaced"/>
</dbReference>
<evidence type="ECO:0000313" key="7">
    <source>
        <dbReference type="EnsemblMetazoa" id="XP_022659202"/>
    </source>
</evidence>
<feature type="binding site" description="axial binding residue" evidence="5">
    <location>
        <position position="467"/>
    </location>
    <ligand>
        <name>heme b</name>
        <dbReference type="ChEBI" id="CHEBI:60344"/>
    </ligand>
    <ligandPart>
        <name>Fe</name>
        <dbReference type="ChEBI" id="CHEBI:18248"/>
    </ligandPart>
</feature>
<dbReference type="EnsemblMetazoa" id="XM_022803467">
    <property type="protein sequence ID" value="XP_022659202"/>
    <property type="gene ID" value="LOC111249513"/>
</dbReference>
<keyword evidence="4 6" id="KW-0732">Signal</keyword>
<dbReference type="OMA" id="CTGFHER"/>
<dbReference type="GO" id="GO:0020037">
    <property type="term" value="F:heme binding"/>
    <property type="evidence" value="ECO:0007669"/>
    <property type="project" value="InterPro"/>
</dbReference>
<evidence type="ECO:0000256" key="5">
    <source>
        <dbReference type="PIRSR" id="PIRSR619791-2"/>
    </source>
</evidence>
<dbReference type="GO" id="GO:0004601">
    <property type="term" value="F:peroxidase activity"/>
    <property type="evidence" value="ECO:0007669"/>
    <property type="project" value="UniProtKB-KW"/>
</dbReference>
<protein>
    <recommendedName>
        <fullName evidence="9">Peroxidase</fullName>
    </recommendedName>
</protein>
<dbReference type="Pfam" id="PF03098">
    <property type="entry name" value="An_peroxidase"/>
    <property type="match status" value="1"/>
</dbReference>
<dbReference type="PROSITE" id="PS50292">
    <property type="entry name" value="PEROXIDASE_3"/>
    <property type="match status" value="1"/>
</dbReference>
<keyword evidence="5" id="KW-0479">Metal-binding</keyword>
<reference evidence="7" key="1">
    <citation type="submission" date="2021-01" db="UniProtKB">
        <authorList>
            <consortium name="EnsemblMetazoa"/>
        </authorList>
    </citation>
    <scope>IDENTIFICATION</scope>
</reference>
<keyword evidence="5" id="KW-0349">Heme</keyword>
<keyword evidence="5" id="KW-0408">Iron</keyword>
<keyword evidence="3" id="KW-0560">Oxidoreductase</keyword>
<dbReference type="AlphaFoldDB" id="A0A7M7JYW9"/>
<keyword evidence="3" id="KW-0575">Peroxidase</keyword>
<accession>A0A7M7JYW9</accession>
<dbReference type="InParanoid" id="A0A7M7JYW9"/>
<dbReference type="GeneID" id="111249513"/>
<evidence type="ECO:0000256" key="6">
    <source>
        <dbReference type="SAM" id="SignalP"/>
    </source>
</evidence>
<dbReference type="GO" id="GO:0006979">
    <property type="term" value="P:response to oxidative stress"/>
    <property type="evidence" value="ECO:0007669"/>
    <property type="project" value="InterPro"/>
</dbReference>
<dbReference type="Gene3D" id="1.10.640.10">
    <property type="entry name" value="Haem peroxidase domain superfamily, animal type"/>
    <property type="match status" value="1"/>
</dbReference>
<dbReference type="RefSeq" id="XP_022659202.1">
    <property type="nucleotide sequence ID" value="XM_022803467.1"/>
</dbReference>
<dbReference type="GO" id="GO:0046872">
    <property type="term" value="F:metal ion binding"/>
    <property type="evidence" value="ECO:0007669"/>
    <property type="project" value="UniProtKB-KW"/>
</dbReference>
<keyword evidence="8" id="KW-1185">Reference proteome</keyword>
<dbReference type="InterPro" id="IPR037120">
    <property type="entry name" value="Haem_peroxidase_sf_animal"/>
</dbReference>
<dbReference type="KEGG" id="vde:111249513"/>
<dbReference type="OrthoDB" id="2204368at2759"/>
<keyword evidence="2" id="KW-0964">Secreted</keyword>
<feature type="chain" id="PRO_5029639157" description="Peroxidase" evidence="6">
    <location>
        <begin position="28"/>
        <end position="706"/>
    </location>
</feature>
<evidence type="ECO:0000313" key="8">
    <source>
        <dbReference type="Proteomes" id="UP000594260"/>
    </source>
</evidence>
<evidence type="ECO:0000256" key="1">
    <source>
        <dbReference type="ARBA" id="ARBA00004613"/>
    </source>
</evidence>
<feature type="signal peptide" evidence="6">
    <location>
        <begin position="1"/>
        <end position="27"/>
    </location>
</feature>
<dbReference type="CDD" id="cd09823">
    <property type="entry name" value="peroxinectin_like"/>
    <property type="match status" value="1"/>
</dbReference>
<dbReference type="GO" id="GO:0005576">
    <property type="term" value="C:extracellular region"/>
    <property type="evidence" value="ECO:0007669"/>
    <property type="project" value="UniProtKB-SubCell"/>
</dbReference>
<dbReference type="SUPFAM" id="SSF48113">
    <property type="entry name" value="Heme-dependent peroxidases"/>
    <property type="match status" value="1"/>
</dbReference>
<comment type="subcellular location">
    <subcellularLocation>
        <location evidence="1">Secreted</location>
    </subcellularLocation>
</comment>
<dbReference type="InterPro" id="IPR019791">
    <property type="entry name" value="Haem_peroxidase_animal"/>
</dbReference>
<dbReference type="FunFam" id="1.10.640.10:FF:000003">
    <property type="entry name" value="chorion peroxidase"/>
    <property type="match status" value="1"/>
</dbReference>
<dbReference type="PANTHER" id="PTHR11475:SF143">
    <property type="entry name" value="PUTATIVE-RELATED"/>
    <property type="match status" value="1"/>
</dbReference>
<proteinExistence type="predicted"/>
<dbReference type="PANTHER" id="PTHR11475">
    <property type="entry name" value="OXIDASE/PEROXIDASE"/>
    <property type="match status" value="1"/>
</dbReference>
<name>A0A7M7JYW9_VARDE</name>
<evidence type="ECO:0000256" key="2">
    <source>
        <dbReference type="ARBA" id="ARBA00022525"/>
    </source>
</evidence>
<evidence type="ECO:0000256" key="4">
    <source>
        <dbReference type="ARBA" id="ARBA00022729"/>
    </source>
</evidence>
<evidence type="ECO:0000256" key="3">
    <source>
        <dbReference type="ARBA" id="ARBA00022559"/>
    </source>
</evidence>